<keyword evidence="9" id="KW-0119">Carbohydrate metabolism</keyword>
<dbReference type="FunFam" id="3.10.50.10:FF:000004">
    <property type="entry name" value="Chitinase 5"/>
    <property type="match status" value="1"/>
</dbReference>
<dbReference type="SUPFAM" id="SSF51445">
    <property type="entry name" value="(Trans)glycosidases"/>
    <property type="match status" value="1"/>
</dbReference>
<dbReference type="InterPro" id="IPR029070">
    <property type="entry name" value="Chitinase_insertion_sf"/>
</dbReference>
<reference evidence="16 17" key="2">
    <citation type="submission" date="2019-01" db="EMBL/GenBank/DDBJ databases">
        <title>The decoding of complex shrimp genome reveals the adaptation for benthos swimmer, frequently molting mechanism and breeding impact on genome.</title>
        <authorList>
            <person name="Sun Y."/>
            <person name="Gao Y."/>
            <person name="Yu Y."/>
        </authorList>
    </citation>
    <scope>NUCLEOTIDE SEQUENCE [LARGE SCALE GENOMIC DNA]</scope>
    <source>
        <tissue evidence="16">Muscle</tissue>
    </source>
</reference>
<evidence type="ECO:0000256" key="7">
    <source>
        <dbReference type="ARBA" id="ARBA00023024"/>
    </source>
</evidence>
<evidence type="ECO:0000256" key="14">
    <source>
        <dbReference type="SAM" id="SignalP"/>
    </source>
</evidence>
<evidence type="ECO:0000256" key="10">
    <source>
        <dbReference type="ARBA" id="ARBA00023295"/>
    </source>
</evidence>
<dbReference type="PROSITE" id="PS51910">
    <property type="entry name" value="GH18_2"/>
    <property type="match status" value="1"/>
</dbReference>
<keyword evidence="5 14" id="KW-0732">Signal</keyword>
<evidence type="ECO:0000256" key="1">
    <source>
        <dbReference type="ARBA" id="ARBA00000822"/>
    </source>
</evidence>
<evidence type="ECO:0000256" key="12">
    <source>
        <dbReference type="RuleBase" id="RU000489"/>
    </source>
</evidence>
<dbReference type="PANTHER" id="PTHR11177:SF144">
    <property type="entry name" value="CHITINASE 5"/>
    <property type="match status" value="1"/>
</dbReference>
<keyword evidence="7" id="KW-0146">Chitin degradation</keyword>
<feature type="compositionally biased region" description="Low complexity" evidence="13">
    <location>
        <begin position="575"/>
        <end position="584"/>
    </location>
</feature>
<evidence type="ECO:0000256" key="9">
    <source>
        <dbReference type="ARBA" id="ARBA00023277"/>
    </source>
</evidence>
<keyword evidence="10 12" id="KW-0326">Glycosidase</keyword>
<comment type="similarity">
    <text evidence="2">Belongs to the glycosyl hydrolase 18 family. Chitinase class II subfamily.</text>
</comment>
<dbReference type="GO" id="GO:0008843">
    <property type="term" value="F:endochitinase activity"/>
    <property type="evidence" value="ECO:0007669"/>
    <property type="project" value="UniProtKB-EC"/>
</dbReference>
<gene>
    <name evidence="16" type="ORF">C7M84_017049</name>
</gene>
<dbReference type="InterPro" id="IPR001579">
    <property type="entry name" value="Glyco_hydro_18_chit_AS"/>
</dbReference>
<dbReference type="GO" id="GO:0008061">
    <property type="term" value="F:chitin binding"/>
    <property type="evidence" value="ECO:0007669"/>
    <property type="project" value="UniProtKB-KW"/>
</dbReference>
<feature type="signal peptide" evidence="14">
    <location>
        <begin position="1"/>
        <end position="20"/>
    </location>
</feature>
<evidence type="ECO:0000256" key="5">
    <source>
        <dbReference type="ARBA" id="ARBA00022729"/>
    </source>
</evidence>
<dbReference type="Gene3D" id="3.20.20.80">
    <property type="entry name" value="Glycosidases"/>
    <property type="match status" value="1"/>
</dbReference>
<dbReference type="Proteomes" id="UP000283509">
    <property type="component" value="Unassembled WGS sequence"/>
</dbReference>
<evidence type="ECO:0000256" key="13">
    <source>
        <dbReference type="SAM" id="MobiDB-lite"/>
    </source>
</evidence>
<reference evidence="16 17" key="1">
    <citation type="submission" date="2018-04" db="EMBL/GenBank/DDBJ databases">
        <authorList>
            <person name="Zhang X."/>
            <person name="Yuan J."/>
            <person name="Li F."/>
            <person name="Xiang J."/>
        </authorList>
    </citation>
    <scope>NUCLEOTIDE SEQUENCE [LARGE SCALE GENOMIC DNA]</scope>
    <source>
        <tissue evidence="16">Muscle</tissue>
    </source>
</reference>
<evidence type="ECO:0000313" key="17">
    <source>
        <dbReference type="Proteomes" id="UP000283509"/>
    </source>
</evidence>
<dbReference type="Gene3D" id="3.10.50.10">
    <property type="match status" value="1"/>
</dbReference>
<dbReference type="FunFam" id="3.20.20.80:FF:000144">
    <property type="entry name" value="Chitinase"/>
    <property type="match status" value="1"/>
</dbReference>
<keyword evidence="6 12" id="KW-0378">Hydrolase</keyword>
<accession>A0A423SL69</accession>
<evidence type="ECO:0000259" key="15">
    <source>
        <dbReference type="PROSITE" id="PS51910"/>
    </source>
</evidence>
<dbReference type="STRING" id="6689.A0A423SL69"/>
<proteinExistence type="inferred from homology"/>
<keyword evidence="4" id="KW-0147">Chitin-binding</keyword>
<feature type="chain" id="PRO_5019384161" description="chitinase" evidence="14">
    <location>
        <begin position="21"/>
        <end position="584"/>
    </location>
</feature>
<sequence>MARGVAVALLASALMSLTSAQLPEASADEQAAGGTQARRVCYFESWAVYRPGPGRYDVEDVPAALCTHVVYTFVGVSNVTWEVLLLDPARDVTNNGFQRTVGLRARNPALRVLLAVGGWNEGGAKYSQLAALKPRREAFVNSVVQYLWDYGFDGLDLDWEYPGSPERGGVPQDKDNFLALIEELRAAFTAVGLGWELTAGVPVSRFRLDAGYHVPQLALDAVHLMTYDLRGDWVGFADVHSHMYPRPHDSPYYSQFNVNDGVQLWLDYGCPKEKLVLGVPFYGRTYTLLDPANNTMGSAISGRGLPAPYTRAEGFMAYFEVCRYLIDDPEWNQEYDAFGLVPFAYRGDQWVGYDDLPSVRVKMDFIRSRGLGGAMTWAIDQDDFNGWCGQGVNPLMSELYFGMKDYAVPLPPGTDTRKNNVGVPPVPGNGSAFGRTSGSPLRNGSAPSGPSTRAGIVVSAAFDPPSFILPEFRTTTEADLFVRNPFFRDRDLGINPFYTSSEAPTEAPKASQSTTTRLSEPDPFPQDKIPDDNMIPNSEPPEPPERTAERTTKRGPLAPVTTASRTRNGRRGNRRQTGNKVTGE</sequence>
<dbReference type="InterPro" id="IPR011583">
    <property type="entry name" value="Chitinase_II/V-like_cat"/>
</dbReference>
<evidence type="ECO:0000256" key="11">
    <source>
        <dbReference type="ARBA" id="ARBA00023326"/>
    </source>
</evidence>
<evidence type="ECO:0000313" key="16">
    <source>
        <dbReference type="EMBL" id="ROT64995.1"/>
    </source>
</evidence>
<feature type="domain" description="GH18" evidence="15">
    <location>
        <begin position="37"/>
        <end position="406"/>
    </location>
</feature>
<dbReference type="GO" id="GO:0005576">
    <property type="term" value="C:extracellular region"/>
    <property type="evidence" value="ECO:0007669"/>
    <property type="project" value="TreeGrafter"/>
</dbReference>
<dbReference type="PROSITE" id="PS01095">
    <property type="entry name" value="GH18_1"/>
    <property type="match status" value="1"/>
</dbReference>
<dbReference type="CDD" id="cd02872">
    <property type="entry name" value="GH18_chitolectin_chitotriosidase"/>
    <property type="match status" value="1"/>
</dbReference>
<keyword evidence="11" id="KW-0624">Polysaccharide degradation</keyword>
<dbReference type="InterPro" id="IPR001223">
    <property type="entry name" value="Glyco_hydro18_cat"/>
</dbReference>
<dbReference type="InterPro" id="IPR050314">
    <property type="entry name" value="Glycosyl_Hydrlase_18"/>
</dbReference>
<name>A0A423SL69_PENVA</name>
<dbReference type="SUPFAM" id="SSF54556">
    <property type="entry name" value="Chitinase insertion domain"/>
    <property type="match status" value="1"/>
</dbReference>
<keyword evidence="17" id="KW-1185">Reference proteome</keyword>
<dbReference type="AlphaFoldDB" id="A0A423SL69"/>
<dbReference type="Pfam" id="PF00704">
    <property type="entry name" value="Glyco_hydro_18"/>
    <property type="match status" value="1"/>
</dbReference>
<dbReference type="InterPro" id="IPR017853">
    <property type="entry name" value="GH"/>
</dbReference>
<dbReference type="EMBL" id="QCYY01003158">
    <property type="protein sequence ID" value="ROT64995.1"/>
    <property type="molecule type" value="Genomic_DNA"/>
</dbReference>
<evidence type="ECO:0000256" key="8">
    <source>
        <dbReference type="ARBA" id="ARBA00023157"/>
    </source>
</evidence>
<dbReference type="EC" id="3.2.1.14" evidence="3"/>
<evidence type="ECO:0000256" key="4">
    <source>
        <dbReference type="ARBA" id="ARBA00022669"/>
    </source>
</evidence>
<protein>
    <recommendedName>
        <fullName evidence="3">chitinase</fullName>
        <ecNumber evidence="3">3.2.1.14</ecNumber>
    </recommendedName>
</protein>
<organism evidence="16 17">
    <name type="scientific">Penaeus vannamei</name>
    <name type="common">Whiteleg shrimp</name>
    <name type="synonym">Litopenaeus vannamei</name>
    <dbReference type="NCBI Taxonomy" id="6689"/>
    <lineage>
        <taxon>Eukaryota</taxon>
        <taxon>Metazoa</taxon>
        <taxon>Ecdysozoa</taxon>
        <taxon>Arthropoda</taxon>
        <taxon>Crustacea</taxon>
        <taxon>Multicrustacea</taxon>
        <taxon>Malacostraca</taxon>
        <taxon>Eumalacostraca</taxon>
        <taxon>Eucarida</taxon>
        <taxon>Decapoda</taxon>
        <taxon>Dendrobranchiata</taxon>
        <taxon>Penaeoidea</taxon>
        <taxon>Penaeidae</taxon>
        <taxon>Penaeus</taxon>
    </lineage>
</organism>
<dbReference type="GO" id="GO:0006032">
    <property type="term" value="P:chitin catabolic process"/>
    <property type="evidence" value="ECO:0007669"/>
    <property type="project" value="UniProtKB-KW"/>
</dbReference>
<feature type="compositionally biased region" description="Polar residues" evidence="13">
    <location>
        <begin position="434"/>
        <end position="451"/>
    </location>
</feature>
<feature type="region of interest" description="Disordered" evidence="13">
    <location>
        <begin position="497"/>
        <end position="584"/>
    </location>
</feature>
<dbReference type="SMART" id="SM00636">
    <property type="entry name" value="Glyco_18"/>
    <property type="match status" value="1"/>
</dbReference>
<evidence type="ECO:0000256" key="2">
    <source>
        <dbReference type="ARBA" id="ARBA00009121"/>
    </source>
</evidence>
<evidence type="ECO:0000256" key="3">
    <source>
        <dbReference type="ARBA" id="ARBA00012729"/>
    </source>
</evidence>
<comment type="caution">
    <text evidence="16">The sequence shown here is derived from an EMBL/GenBank/DDBJ whole genome shotgun (WGS) entry which is preliminary data.</text>
</comment>
<dbReference type="GO" id="GO:0000272">
    <property type="term" value="P:polysaccharide catabolic process"/>
    <property type="evidence" value="ECO:0007669"/>
    <property type="project" value="UniProtKB-KW"/>
</dbReference>
<dbReference type="PANTHER" id="PTHR11177">
    <property type="entry name" value="CHITINASE"/>
    <property type="match status" value="1"/>
</dbReference>
<keyword evidence="8" id="KW-1015">Disulfide bond</keyword>
<evidence type="ECO:0000256" key="6">
    <source>
        <dbReference type="ARBA" id="ARBA00022801"/>
    </source>
</evidence>
<feature type="region of interest" description="Disordered" evidence="13">
    <location>
        <begin position="412"/>
        <end position="451"/>
    </location>
</feature>
<dbReference type="OrthoDB" id="73875at2759"/>
<comment type="catalytic activity">
    <reaction evidence="1">
        <text>Random endo-hydrolysis of N-acetyl-beta-D-glucosaminide (1-&gt;4)-beta-linkages in chitin and chitodextrins.</text>
        <dbReference type="EC" id="3.2.1.14"/>
    </reaction>
</comment>
<feature type="compositionally biased region" description="Basic and acidic residues" evidence="13">
    <location>
        <begin position="543"/>
        <end position="552"/>
    </location>
</feature>